<keyword evidence="3 7" id="KW-0326">Glycosidase</keyword>
<dbReference type="VEuPathDB" id="FungiDB:DNF11_3445"/>
<reference evidence="7 8" key="1">
    <citation type="submission" date="2018-10" db="EMBL/GenBank/DDBJ databases">
        <title>Complete genome sequence of Malassezia restricta CBS 7877.</title>
        <authorList>
            <person name="Morand S.C."/>
            <person name="Bertignac M."/>
            <person name="Iltis A."/>
            <person name="Kolder I."/>
            <person name="Pirovano W."/>
            <person name="Jourdain R."/>
            <person name="Clavaud C."/>
        </authorList>
    </citation>
    <scope>NUCLEOTIDE SEQUENCE [LARGE SCALE GENOMIC DNA]</scope>
    <source>
        <strain evidence="7 8">CBS 7877</strain>
    </source>
</reference>
<dbReference type="OrthoDB" id="9971853at2759"/>
<dbReference type="InterPro" id="IPR017853">
    <property type="entry name" value="GH"/>
</dbReference>
<evidence type="ECO:0000313" key="7">
    <source>
        <dbReference type="EMBL" id="AYO44395.1"/>
    </source>
</evidence>
<name>A0A3G2S8I8_MALR7</name>
<dbReference type="PANTHER" id="PTHR31308:SF5">
    <property type="entry name" value="ERGOSTERYL-BETA-GLUCOSIDASE"/>
    <property type="match status" value="1"/>
</dbReference>
<dbReference type="GO" id="GO:1904462">
    <property type="term" value="P:ergosteryl 3-beta-D-glucoside catabolic process"/>
    <property type="evidence" value="ECO:0007669"/>
    <property type="project" value="TreeGrafter"/>
</dbReference>
<keyword evidence="4" id="KW-0472">Membrane</keyword>
<dbReference type="Gene3D" id="3.20.20.80">
    <property type="entry name" value="Glycosidases"/>
    <property type="match status" value="2"/>
</dbReference>
<evidence type="ECO:0000259" key="5">
    <source>
        <dbReference type="Pfam" id="PF00150"/>
    </source>
</evidence>
<feature type="transmembrane region" description="Helical" evidence="4">
    <location>
        <begin position="727"/>
        <end position="747"/>
    </location>
</feature>
<keyword evidence="8" id="KW-1185">Reference proteome</keyword>
<dbReference type="InterPro" id="IPR052066">
    <property type="entry name" value="Glycosphingolipid_Hydrolases"/>
</dbReference>
<dbReference type="EC" id="3.2.1.-" evidence="7"/>
<dbReference type="EMBL" id="CP033153">
    <property type="protein sequence ID" value="AYO44395.1"/>
    <property type="molecule type" value="Genomic_DNA"/>
</dbReference>
<dbReference type="PROSITE" id="PS00659">
    <property type="entry name" value="GLYCOSYL_HYDROL_F5"/>
    <property type="match status" value="1"/>
</dbReference>
<dbReference type="InterPro" id="IPR018087">
    <property type="entry name" value="Glyco_hydro_5_CS"/>
</dbReference>
<evidence type="ECO:0000256" key="2">
    <source>
        <dbReference type="ARBA" id="ARBA00022801"/>
    </source>
</evidence>
<dbReference type="SUPFAM" id="SSF51445">
    <property type="entry name" value="(Trans)glycosidases"/>
    <property type="match status" value="1"/>
</dbReference>
<dbReference type="InterPro" id="IPR013780">
    <property type="entry name" value="Glyco_hydro_b"/>
</dbReference>
<protein>
    <submittedName>
        <fullName evidence="7">Uncharacterized protein</fullName>
        <ecNumber evidence="7">3.2.1.-</ecNumber>
    </submittedName>
</protein>
<dbReference type="STRING" id="425264.A0A3G2S8I8"/>
<feature type="domain" description="Glycoside hydrolase family 5 C-terminal" evidence="6">
    <location>
        <begin position="627"/>
        <end position="716"/>
    </location>
</feature>
<evidence type="ECO:0000256" key="3">
    <source>
        <dbReference type="ARBA" id="ARBA00023295"/>
    </source>
</evidence>
<comment type="similarity">
    <text evidence="1">Belongs to the glycosyl hydrolase 5 (cellulase A) family.</text>
</comment>
<keyword evidence="4" id="KW-1133">Transmembrane helix</keyword>
<dbReference type="GO" id="GO:0050295">
    <property type="term" value="F:steryl-beta-glucosidase activity"/>
    <property type="evidence" value="ECO:0007669"/>
    <property type="project" value="TreeGrafter"/>
</dbReference>
<evidence type="ECO:0000313" key="8">
    <source>
        <dbReference type="Proteomes" id="UP000269793"/>
    </source>
</evidence>
<keyword evidence="4" id="KW-0812">Transmembrane</keyword>
<evidence type="ECO:0000256" key="4">
    <source>
        <dbReference type="SAM" id="Phobius"/>
    </source>
</evidence>
<proteinExistence type="inferred from homology"/>
<dbReference type="AlphaFoldDB" id="A0A3G2S8I8"/>
<dbReference type="Pfam" id="PF00150">
    <property type="entry name" value="Cellulase"/>
    <property type="match status" value="1"/>
</dbReference>
<evidence type="ECO:0000259" key="6">
    <source>
        <dbReference type="Pfam" id="PF18564"/>
    </source>
</evidence>
<evidence type="ECO:0000256" key="1">
    <source>
        <dbReference type="ARBA" id="ARBA00005641"/>
    </source>
</evidence>
<dbReference type="PANTHER" id="PTHR31308">
    <property type="match status" value="1"/>
</dbReference>
<feature type="domain" description="Glycoside hydrolase family 5" evidence="5">
    <location>
        <begin position="79"/>
        <end position="138"/>
    </location>
</feature>
<accession>A0A3G2S8I8</accession>
<dbReference type="Pfam" id="PF18564">
    <property type="entry name" value="Glyco_hydro_5_C"/>
    <property type="match status" value="1"/>
</dbReference>
<keyword evidence="2 7" id="KW-0378">Hydrolase</keyword>
<gene>
    <name evidence="7" type="ORF">DNF11_3445</name>
</gene>
<dbReference type="InterPro" id="IPR041036">
    <property type="entry name" value="GH5_C"/>
</dbReference>
<dbReference type="GO" id="GO:0000272">
    <property type="term" value="P:polysaccharide catabolic process"/>
    <property type="evidence" value="ECO:0007669"/>
    <property type="project" value="InterPro"/>
</dbReference>
<sequence length="751" mass="85259">MVAHDLSDASIGGTILLDGQYFRDAYGRVLLLRGVNVGGASKLPSEPRNVLQTYADPEHLTFVNRPFSLEEAPEHCMRLRTWGLTLVRLLVTWEALSHEGPCPEYPIDQAYVAYLRSLLGIFSDYGLKCIINAHQDVWSRLCGGSGAPGWTFSAASLNRNHLEPTGAALVPGAGGIRMKSEPPTGKTEPTGPFNWPSGYQKMAPCTMNTLFWAGSVFAPQMCLLRDTEGRILDEKDAINIQHFLQNAYVEAYGQLVDALASCPALIGIELMNEPHRGYVNLYSFNRWNYLTDLHIGHYPSALQGLALGDGHSQMIPFYVKTWPVPSRLSHYTRVDPQGLSAWYKSSDSQSFPNTRKQDGCLWREHGVWDWDEKKQKPIVLQADYFHVDPRPGQQRRPVEWYRDFYAPFVQKFDQRVRRSSPSLFLLVEPIPNEFMPRWGHGKEPHPCTTQTILPQPRPSNFVYAPHFYDLNVLFFKSYRGMSVNVQGLGRGMFLLCALYFGTWGLFRNYLHQITILCRRGRDTLGQVPILLGEVGIPYDVNESLIRNPGDYSVQVTLLDALISAMEKNWVSFTLWNYNPSNTVAHGDEWNMEDFSIINLELPAKDKQNTHYDKIEYQGGRALDAIIRPYACKVAGIPQRTSWNRRTRTFTFTWRAMDTTSEDPKSAITEIFVPEYLTHGSVPEIVVKHGEYEFHALNQTLYVKTTDEPGAMYSVTIRFGVRTKVQPVIGIGLAVLVLLFALLSHLYMKRMT</sequence>
<dbReference type="Gene3D" id="2.60.40.1180">
    <property type="entry name" value="Golgi alpha-mannosidase II"/>
    <property type="match status" value="1"/>
</dbReference>
<organism evidence="7 8">
    <name type="scientific">Malassezia restricta (strain ATCC 96810 / NBRC 103918 / CBS 7877)</name>
    <name type="common">Seborrheic dermatitis infection agent</name>
    <dbReference type="NCBI Taxonomy" id="425264"/>
    <lineage>
        <taxon>Eukaryota</taxon>
        <taxon>Fungi</taxon>
        <taxon>Dikarya</taxon>
        <taxon>Basidiomycota</taxon>
        <taxon>Ustilaginomycotina</taxon>
        <taxon>Malasseziomycetes</taxon>
        <taxon>Malasseziales</taxon>
        <taxon>Malasseziaceae</taxon>
        <taxon>Malassezia</taxon>
    </lineage>
</organism>
<dbReference type="Proteomes" id="UP000269793">
    <property type="component" value="Chromosome VI"/>
</dbReference>
<dbReference type="InterPro" id="IPR001547">
    <property type="entry name" value="Glyco_hydro_5"/>
</dbReference>